<feature type="domain" description="Integral membrane bound transporter" evidence="6">
    <location>
        <begin position="50"/>
        <end position="168"/>
    </location>
</feature>
<evidence type="ECO:0000256" key="2">
    <source>
        <dbReference type="ARBA" id="ARBA00022692"/>
    </source>
</evidence>
<protein>
    <recommendedName>
        <fullName evidence="6">Integral membrane bound transporter domain-containing protein</fullName>
    </recommendedName>
</protein>
<dbReference type="InterPro" id="IPR049453">
    <property type="entry name" value="Memb_transporter_dom"/>
</dbReference>
<comment type="subcellular location">
    <subcellularLocation>
        <location evidence="1">Membrane</location>
        <topology evidence="1">Multi-pass membrane protein</topology>
    </subcellularLocation>
</comment>
<proteinExistence type="predicted"/>
<dbReference type="AlphaFoldDB" id="A0A402DW25"/>
<feature type="transmembrane region" description="Helical" evidence="5">
    <location>
        <begin position="130"/>
        <end position="148"/>
    </location>
</feature>
<name>A0A402DW25_9CELL</name>
<feature type="transmembrane region" description="Helical" evidence="5">
    <location>
        <begin position="106"/>
        <end position="123"/>
    </location>
</feature>
<evidence type="ECO:0000259" key="6">
    <source>
        <dbReference type="Pfam" id="PF13515"/>
    </source>
</evidence>
<feature type="transmembrane region" description="Helical" evidence="5">
    <location>
        <begin position="32"/>
        <end position="53"/>
    </location>
</feature>
<dbReference type="Pfam" id="PF13515">
    <property type="entry name" value="FUSC_2"/>
    <property type="match status" value="1"/>
</dbReference>
<keyword evidence="3 5" id="KW-1133">Transmembrane helix</keyword>
<reference evidence="7 8" key="1">
    <citation type="submission" date="2019-01" db="EMBL/GenBank/DDBJ databases">
        <title>Draft genome sequence of Cellulomonas takizawaensis strain TKZ-21.</title>
        <authorList>
            <person name="Yamamura H."/>
            <person name="Hayashi T."/>
            <person name="Hamada M."/>
            <person name="Serisawa Y."/>
            <person name="Matsuyama K."/>
            <person name="Nakagawa Y."/>
            <person name="Otoguro M."/>
            <person name="Yanagida F."/>
            <person name="Hayakawa M."/>
        </authorList>
    </citation>
    <scope>NUCLEOTIDE SEQUENCE [LARGE SCALE GENOMIC DNA]</scope>
    <source>
        <strain evidence="7 8">NBRC12680</strain>
    </source>
</reference>
<comment type="caution">
    <text evidence="7">The sequence shown here is derived from an EMBL/GenBank/DDBJ whole genome shotgun (WGS) entry which is preliminary data.</text>
</comment>
<evidence type="ECO:0000256" key="1">
    <source>
        <dbReference type="ARBA" id="ARBA00004141"/>
    </source>
</evidence>
<dbReference type="RefSeq" id="WP_246013538.1">
    <property type="nucleotide sequence ID" value="NZ_BIMR01000361.1"/>
</dbReference>
<evidence type="ECO:0000256" key="3">
    <source>
        <dbReference type="ARBA" id="ARBA00022989"/>
    </source>
</evidence>
<evidence type="ECO:0000256" key="5">
    <source>
        <dbReference type="SAM" id="Phobius"/>
    </source>
</evidence>
<sequence>MSTADAGRALSRRDVGLLVGARVRQGRSRVAASWFPILQASVAGGISFGIAHYALGHPYPFFAPVSAWIALGFTRDRPVRRVAELTVGVAIGVGLGDLLVHLIGTGFWQVGVVLFVAAVLARFLDRGAMLTTQAGVQAIVIVGLPSAVGGPTGRWLDALIGGAVALAVALLTPSDPRRHTRALGRAALDETAAVLHVLAHGLGTRSVTDVEDALVRGRAAQPALDGWTETTSSAHDQSRLSPPARRFSDELGTLVQTSVLAERAMRSTRVLARRALSVVGADVPHTVGGLAEQVERTAVAVEELAAAVGAGRDPERARSHLLAVGAALDPFVLAPDDWQAQSLVLLHRSLTVDLLEAAGVSSRDARAVLPEI</sequence>
<dbReference type="Proteomes" id="UP000289954">
    <property type="component" value="Unassembled WGS sequence"/>
</dbReference>
<keyword evidence="8" id="KW-1185">Reference proteome</keyword>
<dbReference type="EMBL" id="BIMR01000361">
    <property type="protein sequence ID" value="GCE78286.1"/>
    <property type="molecule type" value="Genomic_DNA"/>
</dbReference>
<keyword evidence="4 5" id="KW-0472">Membrane</keyword>
<gene>
    <name evidence="7" type="ORF">CBZ_33420</name>
</gene>
<evidence type="ECO:0000256" key="4">
    <source>
        <dbReference type="ARBA" id="ARBA00023136"/>
    </source>
</evidence>
<organism evidence="7 8">
    <name type="scientific">Cellulomonas biazotea</name>
    <dbReference type="NCBI Taxonomy" id="1709"/>
    <lineage>
        <taxon>Bacteria</taxon>
        <taxon>Bacillati</taxon>
        <taxon>Actinomycetota</taxon>
        <taxon>Actinomycetes</taxon>
        <taxon>Micrococcales</taxon>
        <taxon>Cellulomonadaceae</taxon>
        <taxon>Cellulomonas</taxon>
    </lineage>
</organism>
<keyword evidence="2 5" id="KW-0812">Transmembrane</keyword>
<evidence type="ECO:0000313" key="8">
    <source>
        <dbReference type="Proteomes" id="UP000289954"/>
    </source>
</evidence>
<feature type="transmembrane region" description="Helical" evidence="5">
    <location>
        <begin position="154"/>
        <end position="172"/>
    </location>
</feature>
<evidence type="ECO:0000313" key="7">
    <source>
        <dbReference type="EMBL" id="GCE78286.1"/>
    </source>
</evidence>
<accession>A0A402DW25</accession>
<dbReference type="GO" id="GO:0016020">
    <property type="term" value="C:membrane"/>
    <property type="evidence" value="ECO:0007669"/>
    <property type="project" value="UniProtKB-SubCell"/>
</dbReference>